<dbReference type="RefSeq" id="WP_121934985.1">
    <property type="nucleotide sequence ID" value="NZ_RDOJ01000012.1"/>
</dbReference>
<keyword evidence="3" id="KW-1185">Reference proteome</keyword>
<evidence type="ECO:0000313" key="2">
    <source>
        <dbReference type="EMBL" id="RLZ08766.1"/>
    </source>
</evidence>
<evidence type="ECO:0000313" key="3">
    <source>
        <dbReference type="Proteomes" id="UP000275348"/>
    </source>
</evidence>
<name>A0A3L9M9Y1_9FLAO</name>
<dbReference type="AlphaFoldDB" id="A0A3L9M9Y1"/>
<evidence type="ECO:0000256" key="1">
    <source>
        <dbReference type="SAM" id="Coils"/>
    </source>
</evidence>
<keyword evidence="1" id="KW-0175">Coiled coil</keyword>
<sequence length="240" mass="28442">MKQKLTLIFLLFFIFNYAQDKVVVEYSYKNSFDISIVKDEHLLNLYKNSNEIITYYTLFIDKNEAVFEDVQRVNNSQEMEKPAISGPLGKTYLNLETREYIYEADYNGKYIIKDLLNIVEWKIERERGTHLGYETRKATYKNDYLEYEAWFVPSLSLKFGPNGYGELPGLIVKFTHYFNNKNGRHHRTFIADKISIEPQLKILKPTKGKVVSQKEFNKIVEEQNKKFEEIKNNKVETKID</sequence>
<dbReference type="NCBIfam" id="TIGR01200">
    <property type="entry name" value="GLPGLI"/>
    <property type="match status" value="1"/>
</dbReference>
<gene>
    <name evidence="2" type="ORF">EAH69_09610</name>
</gene>
<reference evidence="2 3" key="1">
    <citation type="submission" date="2018-10" db="EMBL/GenBank/DDBJ databases">
        <authorList>
            <person name="Chen X."/>
        </authorList>
    </citation>
    <scope>NUCLEOTIDE SEQUENCE [LARGE SCALE GENOMIC DNA]</scope>
    <source>
        <strain evidence="2 3">YIM 102668</strain>
    </source>
</reference>
<proteinExistence type="predicted"/>
<dbReference type="InterPro" id="IPR005901">
    <property type="entry name" value="GLPGLI"/>
</dbReference>
<comment type="caution">
    <text evidence="2">The sequence shown here is derived from an EMBL/GenBank/DDBJ whole genome shotgun (WGS) entry which is preliminary data.</text>
</comment>
<dbReference type="Proteomes" id="UP000275348">
    <property type="component" value="Unassembled WGS sequence"/>
</dbReference>
<feature type="coiled-coil region" evidence="1">
    <location>
        <begin position="213"/>
        <end position="240"/>
    </location>
</feature>
<accession>A0A3L9M9Y1</accession>
<organism evidence="2 3">
    <name type="scientific">Faecalibacter macacae</name>
    <dbReference type="NCBI Taxonomy" id="1859289"/>
    <lineage>
        <taxon>Bacteria</taxon>
        <taxon>Pseudomonadati</taxon>
        <taxon>Bacteroidota</taxon>
        <taxon>Flavobacteriia</taxon>
        <taxon>Flavobacteriales</taxon>
        <taxon>Weeksellaceae</taxon>
        <taxon>Faecalibacter</taxon>
    </lineage>
</organism>
<dbReference type="EMBL" id="RDOJ01000012">
    <property type="protein sequence ID" value="RLZ08766.1"/>
    <property type="molecule type" value="Genomic_DNA"/>
</dbReference>
<dbReference type="OrthoDB" id="1429333at2"/>
<protein>
    <submittedName>
        <fullName evidence="2">GLPGLI family protein</fullName>
    </submittedName>
</protein>